<dbReference type="AlphaFoldDB" id="A0AAD8FKI1"/>
<evidence type="ECO:0000313" key="2">
    <source>
        <dbReference type="Proteomes" id="UP001233172"/>
    </source>
</evidence>
<evidence type="ECO:0000313" key="1">
    <source>
        <dbReference type="EMBL" id="KAK0066831.1"/>
    </source>
</evidence>
<reference evidence="1" key="1">
    <citation type="journal article" date="2023" name="PLoS Negl. Trop. Dis.">
        <title>A genome sequence for Biomphalaria pfeifferi, the major vector snail for the human-infecting parasite Schistosoma mansoni.</title>
        <authorList>
            <person name="Bu L."/>
            <person name="Lu L."/>
            <person name="Laidemitt M.R."/>
            <person name="Zhang S.M."/>
            <person name="Mutuku M."/>
            <person name="Mkoji G."/>
            <person name="Steinauer M."/>
            <person name="Loker E.S."/>
        </authorList>
    </citation>
    <scope>NUCLEOTIDE SEQUENCE</scope>
    <source>
        <strain evidence="1">KasaAsao</strain>
    </source>
</reference>
<accession>A0AAD8FKI1</accession>
<dbReference type="Proteomes" id="UP001233172">
    <property type="component" value="Unassembled WGS sequence"/>
</dbReference>
<gene>
    <name evidence="1" type="ORF">Bpfe_003566</name>
</gene>
<name>A0AAD8FKI1_BIOPF</name>
<proteinExistence type="predicted"/>
<reference evidence="1" key="2">
    <citation type="submission" date="2023-04" db="EMBL/GenBank/DDBJ databases">
        <authorList>
            <person name="Bu L."/>
            <person name="Lu L."/>
            <person name="Laidemitt M.R."/>
            <person name="Zhang S.M."/>
            <person name="Mutuku M."/>
            <person name="Mkoji G."/>
            <person name="Steinauer M."/>
            <person name="Loker E.S."/>
        </authorList>
    </citation>
    <scope>NUCLEOTIDE SEQUENCE</scope>
    <source>
        <strain evidence="1">KasaAsao</strain>
        <tissue evidence="1">Whole Snail</tissue>
    </source>
</reference>
<organism evidence="1 2">
    <name type="scientific">Biomphalaria pfeifferi</name>
    <name type="common">Bloodfluke planorb</name>
    <name type="synonym">Freshwater snail</name>
    <dbReference type="NCBI Taxonomy" id="112525"/>
    <lineage>
        <taxon>Eukaryota</taxon>
        <taxon>Metazoa</taxon>
        <taxon>Spiralia</taxon>
        <taxon>Lophotrochozoa</taxon>
        <taxon>Mollusca</taxon>
        <taxon>Gastropoda</taxon>
        <taxon>Heterobranchia</taxon>
        <taxon>Euthyneura</taxon>
        <taxon>Panpulmonata</taxon>
        <taxon>Hygrophila</taxon>
        <taxon>Lymnaeoidea</taxon>
        <taxon>Planorbidae</taxon>
        <taxon>Biomphalaria</taxon>
    </lineage>
</organism>
<comment type="caution">
    <text evidence="1">The sequence shown here is derived from an EMBL/GenBank/DDBJ whole genome shotgun (WGS) entry which is preliminary data.</text>
</comment>
<sequence length="122" mass="13153">MALLALSSKISHTSLSTKLKALQCYLSQDKSAPIRGVSPPASGLLLLVSQLEIMKLLFVLICCVLIIGISQSKPAPPRSVVGPFKDSPKRIAGVRAAYPYKRRVVIPDGRSLRQDEDVAGLK</sequence>
<keyword evidence="2" id="KW-1185">Reference proteome</keyword>
<dbReference type="EMBL" id="JASAOG010000009">
    <property type="protein sequence ID" value="KAK0066831.1"/>
    <property type="molecule type" value="Genomic_DNA"/>
</dbReference>
<protein>
    <submittedName>
        <fullName evidence="1">Uncharacterized protein</fullName>
    </submittedName>
</protein>